<dbReference type="AlphaFoldDB" id="A0A5N8V6V2"/>
<dbReference type="EMBL" id="VJZD01000017">
    <property type="protein sequence ID" value="MPY31000.1"/>
    <property type="molecule type" value="Genomic_DNA"/>
</dbReference>
<evidence type="ECO:0000313" key="2">
    <source>
        <dbReference type="EMBL" id="MPY31000.1"/>
    </source>
</evidence>
<feature type="region of interest" description="Disordered" evidence="1">
    <location>
        <begin position="37"/>
        <end position="159"/>
    </location>
</feature>
<comment type="caution">
    <text evidence="2">The sequence shown here is derived from an EMBL/GenBank/DDBJ whole genome shotgun (WGS) entry which is preliminary data.</text>
</comment>
<sequence length="159" mass="15462">MARSSHAPARSCVLGASAVIAILLASLAALLTAATPGGASPGTPVDARGTTASTAAPRSATASPSTSPTASGPAAATVRAQRGHHADDGQPALRAGAARIQRPAVGERHSPPPALGTPGCPSGALARAVHASAATPPVSTSAQPTYDVRLRAPPRRPGN</sequence>
<proteinExistence type="predicted"/>
<reference evidence="2 3" key="1">
    <citation type="submission" date="2019-07" db="EMBL/GenBank/DDBJ databases">
        <title>New species of Amycolatopsis and Streptomyces.</title>
        <authorList>
            <person name="Duangmal K."/>
            <person name="Teo W.F.A."/>
            <person name="Lipun K."/>
        </authorList>
    </citation>
    <scope>NUCLEOTIDE SEQUENCE [LARGE SCALE GENOMIC DNA]</scope>
    <source>
        <strain evidence="2 3">NBRC 109810</strain>
    </source>
</reference>
<evidence type="ECO:0000256" key="1">
    <source>
        <dbReference type="SAM" id="MobiDB-lite"/>
    </source>
</evidence>
<dbReference type="RefSeq" id="WP_152885808.1">
    <property type="nucleotide sequence ID" value="NZ_VJZD01000017.1"/>
</dbReference>
<gene>
    <name evidence="2" type="ORF">FNH09_06615</name>
</gene>
<keyword evidence="3" id="KW-1185">Reference proteome</keyword>
<name>A0A5N8V6V2_9ACTN</name>
<accession>A0A5N8V6V2</accession>
<feature type="compositionally biased region" description="Low complexity" evidence="1">
    <location>
        <begin position="47"/>
        <end position="77"/>
    </location>
</feature>
<protein>
    <submittedName>
        <fullName evidence="2">Uncharacterized protein</fullName>
    </submittedName>
</protein>
<evidence type="ECO:0000313" key="3">
    <source>
        <dbReference type="Proteomes" id="UP000325849"/>
    </source>
</evidence>
<dbReference type="Proteomes" id="UP000325849">
    <property type="component" value="Unassembled WGS sequence"/>
</dbReference>
<organism evidence="2 3">
    <name type="scientific">Streptomyces adustus</name>
    <dbReference type="NCBI Taxonomy" id="1609272"/>
    <lineage>
        <taxon>Bacteria</taxon>
        <taxon>Bacillati</taxon>
        <taxon>Actinomycetota</taxon>
        <taxon>Actinomycetes</taxon>
        <taxon>Kitasatosporales</taxon>
        <taxon>Streptomycetaceae</taxon>
        <taxon>Streptomyces</taxon>
    </lineage>
</organism>
<feature type="compositionally biased region" description="Low complexity" evidence="1">
    <location>
        <begin position="131"/>
        <end position="145"/>
    </location>
</feature>